<reference evidence="3" key="1">
    <citation type="submission" date="2006-09" db="EMBL/GenBank/DDBJ databases">
        <title>Annotation of Plasmodium falciparum Dd2.</title>
        <authorList>
            <consortium name="The Broad Institute Genome Sequencing Platform"/>
            <person name="Volkman S.K."/>
            <person name="Neafsey D.E."/>
            <person name="Dash A.P."/>
            <person name="Chitnis C.E."/>
            <person name="Hartl D.L."/>
            <person name="Young S.K."/>
            <person name="Zeng Q."/>
            <person name="Koehrsen M."/>
            <person name="Alvarado L."/>
            <person name="Berlin A."/>
            <person name="Borenstein D."/>
            <person name="Chapman S.B."/>
            <person name="Chen Z."/>
            <person name="Engels R."/>
            <person name="Freedman E."/>
            <person name="Gellesch M."/>
            <person name="Goldberg J."/>
            <person name="Griggs A."/>
            <person name="Gujja S."/>
            <person name="Heilman E.R."/>
            <person name="Heiman D.I."/>
            <person name="Howarth C."/>
            <person name="Jen D."/>
            <person name="Larson L."/>
            <person name="Mehta T."/>
            <person name="Neiman D."/>
            <person name="Park D."/>
            <person name="Pearson M."/>
            <person name="Roberts A."/>
            <person name="Saif S."/>
            <person name="Shea T."/>
            <person name="Shenoy N."/>
            <person name="Sisk P."/>
            <person name="Stolte C."/>
            <person name="Sykes S."/>
            <person name="Walk T."/>
            <person name="White J."/>
            <person name="Yandava C."/>
            <person name="Haas B."/>
            <person name="Henn M.R."/>
            <person name="Nusbaum C."/>
            <person name="Birren B."/>
        </authorList>
    </citation>
    <scope>NUCLEOTIDE SEQUENCE [LARGE SCALE GENOMIC DNA]</scope>
</reference>
<evidence type="ECO:0000313" key="3">
    <source>
        <dbReference type="Proteomes" id="UP000054282"/>
    </source>
</evidence>
<accession>A0A0L7M1L0</accession>
<dbReference type="KEGG" id="pfd:PFDG_02414"/>
<dbReference type="AlphaFoldDB" id="A0A0L7M1L0"/>
<reference evidence="3" key="2">
    <citation type="submission" date="2006-09" db="EMBL/GenBank/DDBJ databases">
        <title>The genome sequence of Plasmodium falciparum Dd2.</title>
        <authorList>
            <consortium name="The Broad Institute Genome Sequencing Platform"/>
            <person name="Birren B."/>
            <person name="Lander E."/>
            <person name="Galagan J."/>
            <person name="Nusbaum C."/>
            <person name="Devon K."/>
            <person name="Henn M."/>
            <person name="Jaffe D."/>
            <person name="Butler J."/>
            <person name="Alvarez P."/>
            <person name="Gnerre S."/>
            <person name="Grabherr M."/>
            <person name="Kleber M."/>
            <person name="Mauceli E."/>
            <person name="Brockman W."/>
            <person name="MacCallum I.A."/>
            <person name="Rounsley S."/>
            <person name="Young S."/>
            <person name="LaButti K."/>
            <person name="Pushparaj V."/>
            <person name="DeCaprio D."/>
            <person name="Crawford M."/>
            <person name="Koehrsen M."/>
            <person name="Engels R."/>
            <person name="Montgomery P."/>
            <person name="Pearson M."/>
            <person name="Howarth C."/>
            <person name="Larson L."/>
            <person name="Luoma S."/>
            <person name="White J."/>
            <person name="Kodira C."/>
            <person name="Zeng Q."/>
            <person name="O'Leary S."/>
            <person name="Yandava C."/>
            <person name="Alvarado L."/>
            <person name="Wirth D."/>
            <person name="Volkman S."/>
            <person name="Hartl D."/>
        </authorList>
    </citation>
    <scope>NUCLEOTIDE SEQUENCE [LARGE SCALE GENOMIC DNA]</scope>
</reference>
<protein>
    <submittedName>
        <fullName evidence="2">Uncharacterized protein</fullName>
    </submittedName>
</protein>
<feature type="region of interest" description="Disordered" evidence="1">
    <location>
        <begin position="45"/>
        <end position="100"/>
    </location>
</feature>
<organism evidence="2 3">
    <name type="scientific">Plasmodium falciparum (isolate Dd2)</name>
    <dbReference type="NCBI Taxonomy" id="57267"/>
    <lineage>
        <taxon>Eukaryota</taxon>
        <taxon>Sar</taxon>
        <taxon>Alveolata</taxon>
        <taxon>Apicomplexa</taxon>
        <taxon>Aconoidasida</taxon>
        <taxon>Haemosporida</taxon>
        <taxon>Plasmodiidae</taxon>
        <taxon>Plasmodium</taxon>
        <taxon>Plasmodium (Laverania)</taxon>
    </lineage>
</organism>
<evidence type="ECO:0000313" key="2">
    <source>
        <dbReference type="EMBL" id="KOB86668.1"/>
    </source>
</evidence>
<sequence length="149" mass="17755">MIKFLIILNLKGKQNPIPAECNLSIYVNVERVYWIRQNKGKRRAFYKKEKENSPNNNNNNDLKKHKKRNEKSVLTNTSVNNNLLNNDNNEKENVSHNEHTDIEKKNIMKEPFVPPSNRLIIQLLNELTSMYKNEKEIYKNNIPIFKKKY</sequence>
<dbReference type="EMBL" id="DS016344">
    <property type="protein sequence ID" value="KOB86668.1"/>
    <property type="molecule type" value="Genomic_DNA"/>
</dbReference>
<name>A0A0L7M1L0_PLAF4</name>
<proteinExistence type="predicted"/>
<dbReference type="Proteomes" id="UP000054282">
    <property type="component" value="Unassembled WGS sequence"/>
</dbReference>
<evidence type="ECO:0000256" key="1">
    <source>
        <dbReference type="SAM" id="MobiDB-lite"/>
    </source>
</evidence>
<feature type="compositionally biased region" description="Basic and acidic residues" evidence="1">
    <location>
        <begin position="88"/>
        <end position="100"/>
    </location>
</feature>
<gene>
    <name evidence="2" type="ORF">PFDG_02414</name>
</gene>
<feature type="compositionally biased region" description="Low complexity" evidence="1">
    <location>
        <begin position="72"/>
        <end position="87"/>
    </location>
</feature>